<gene>
    <name evidence="1" type="ORF">SAMN05444371_0064</name>
</gene>
<dbReference type="Proteomes" id="UP000184498">
    <property type="component" value="Unassembled WGS sequence"/>
</dbReference>
<dbReference type="EMBL" id="FRAM01000001">
    <property type="protein sequence ID" value="SHJ88735.1"/>
    <property type="molecule type" value="Genomic_DNA"/>
</dbReference>
<keyword evidence="2" id="KW-1185">Reference proteome</keyword>
<evidence type="ECO:0000313" key="1">
    <source>
        <dbReference type="EMBL" id="SHJ88735.1"/>
    </source>
</evidence>
<name>A0A1M6MZ49_9FLAO</name>
<dbReference type="OrthoDB" id="9903007at2"/>
<proteinExistence type="predicted"/>
<organism evidence="1 2">
    <name type="scientific">Epilithonimonas mollis</name>
    <dbReference type="NCBI Taxonomy" id="216903"/>
    <lineage>
        <taxon>Bacteria</taxon>
        <taxon>Pseudomonadati</taxon>
        <taxon>Bacteroidota</taxon>
        <taxon>Flavobacteriia</taxon>
        <taxon>Flavobacteriales</taxon>
        <taxon>Weeksellaceae</taxon>
        <taxon>Chryseobacterium group</taxon>
        <taxon>Epilithonimonas</taxon>
    </lineage>
</organism>
<reference evidence="2" key="1">
    <citation type="submission" date="2016-11" db="EMBL/GenBank/DDBJ databases">
        <authorList>
            <person name="Varghese N."/>
            <person name="Submissions S."/>
        </authorList>
    </citation>
    <scope>NUCLEOTIDE SEQUENCE [LARGE SCALE GENOMIC DNA]</scope>
    <source>
        <strain evidence="2">DSM 18016</strain>
    </source>
</reference>
<dbReference type="RefSeq" id="WP_072995693.1">
    <property type="nucleotide sequence ID" value="NZ_FRAM01000001.1"/>
</dbReference>
<accession>A0A1M6MZ49</accession>
<protein>
    <submittedName>
        <fullName evidence="1">Uncharacterized protein</fullName>
    </submittedName>
</protein>
<evidence type="ECO:0000313" key="2">
    <source>
        <dbReference type="Proteomes" id="UP000184498"/>
    </source>
</evidence>
<dbReference type="AlphaFoldDB" id="A0A1M6MZ49"/>
<sequence>MKNIFSLSEVQINALKHALHLLNPNAEPIEIRDYLDLFIPDEVLRARFGFSRKSLYNYRQAGYLSYIALEGRYLTFIPYLVADLLALNRKHVMKKRKKR</sequence>